<protein>
    <submittedName>
        <fullName evidence="1">Uncharacterized protein</fullName>
    </submittedName>
</protein>
<evidence type="ECO:0000313" key="1">
    <source>
        <dbReference type="EMBL" id="CAD7621696.1"/>
    </source>
</evidence>
<gene>
    <name evidence="1" type="ORF">OSB1V03_LOCUS2167</name>
</gene>
<keyword evidence="2" id="KW-1185">Reference proteome</keyword>
<name>A0A7R9KGG7_9ACAR</name>
<dbReference type="EMBL" id="CAJPIZ010000720">
    <property type="protein sequence ID" value="CAG2102126.1"/>
    <property type="molecule type" value="Genomic_DNA"/>
</dbReference>
<sequence length="87" mass="9847">MITGSIASYDNVVTLPSTTPNPCHVDNTCNCTVDEIEVICGDDITDTSIKRTFNEIKVKKYLDAFELYDNHLITGLPDYIFQDVKHY</sequence>
<reference evidence="1" key="1">
    <citation type="submission" date="2020-11" db="EMBL/GenBank/DDBJ databases">
        <authorList>
            <person name="Tran Van P."/>
        </authorList>
    </citation>
    <scope>NUCLEOTIDE SEQUENCE</scope>
</reference>
<dbReference type="EMBL" id="OC855295">
    <property type="protein sequence ID" value="CAD7621696.1"/>
    <property type="molecule type" value="Genomic_DNA"/>
</dbReference>
<dbReference type="Proteomes" id="UP000759131">
    <property type="component" value="Unassembled WGS sequence"/>
</dbReference>
<organism evidence="1">
    <name type="scientific">Medioppia subpectinata</name>
    <dbReference type="NCBI Taxonomy" id="1979941"/>
    <lineage>
        <taxon>Eukaryota</taxon>
        <taxon>Metazoa</taxon>
        <taxon>Ecdysozoa</taxon>
        <taxon>Arthropoda</taxon>
        <taxon>Chelicerata</taxon>
        <taxon>Arachnida</taxon>
        <taxon>Acari</taxon>
        <taxon>Acariformes</taxon>
        <taxon>Sarcoptiformes</taxon>
        <taxon>Oribatida</taxon>
        <taxon>Brachypylina</taxon>
        <taxon>Oppioidea</taxon>
        <taxon>Oppiidae</taxon>
        <taxon>Medioppia</taxon>
    </lineage>
</organism>
<dbReference type="AlphaFoldDB" id="A0A7R9KGG7"/>
<proteinExistence type="predicted"/>
<evidence type="ECO:0000313" key="2">
    <source>
        <dbReference type="Proteomes" id="UP000759131"/>
    </source>
</evidence>
<accession>A0A7R9KGG7</accession>